<sequence>MKSNQTPVNSSLFSMEGKPSLGTAMPMSLQHLLAMIVGNVLPALVLSGAIDLAAEQRIQLVQASMFIAAIATLLQSFPIFNIGAKLPVIMGVSFAYIPTILAIGVKFGIGAIFGAQFVGGIVAFIVGIFIKKIRKYFPPMVAGTVVFTIGLSLYKVAVNYMAGGFQATDPRYGGLVYWGIALLTLAVVLICNMFGKGYIKLAAILIGIIVGYVASLAAGIITFDAIGNASWFTLPSILPYKLEFPLAAVATMAVMFVVNSVQAVGDLSGTTVGGMDREATDEELSGGIKANGVVSLVGSLIGALPTATYSQNVGIVAMTKVVSLSVVRITAVMIFIAGFIPKFGAVMTSIPQCVIGGATISVFAQITMTGMRLIIQDELSVRNTTIVGLGIALGMGITQINPAGLQYLPGWFTMVFASSPVVLATTVVFILNIILPKKTIAEEKAERDAIEKK</sequence>
<feature type="transmembrane region" description="Helical" evidence="7">
    <location>
        <begin position="86"/>
        <end position="105"/>
    </location>
</feature>
<proteinExistence type="inferred from homology"/>
<evidence type="ECO:0000256" key="5">
    <source>
        <dbReference type="ARBA" id="ARBA00022989"/>
    </source>
</evidence>
<dbReference type="NCBIfam" id="TIGR00801">
    <property type="entry name" value="ncs2"/>
    <property type="match status" value="1"/>
</dbReference>
<keyword evidence="6 7" id="KW-0472">Membrane</keyword>
<name>A0ABS4GDM3_9FIRM</name>
<keyword evidence="9" id="KW-1185">Reference proteome</keyword>
<comment type="subcellular location">
    <subcellularLocation>
        <location evidence="1">Membrane</location>
        <topology evidence="1">Multi-pass membrane protein</topology>
    </subcellularLocation>
</comment>
<feature type="transmembrane region" description="Helical" evidence="7">
    <location>
        <begin position="175"/>
        <end position="195"/>
    </location>
</feature>
<feature type="transmembrane region" description="Helical" evidence="7">
    <location>
        <begin position="136"/>
        <end position="154"/>
    </location>
</feature>
<gene>
    <name evidence="8" type="ORF">J2Z76_001635</name>
</gene>
<protein>
    <submittedName>
        <fullName evidence="8">NCS2 family nucleobase:cation symporter-2</fullName>
    </submittedName>
</protein>
<comment type="similarity">
    <text evidence="2">Belongs to the nucleobase:cation symporter-2 (NCS2) (TC 2.A.40) family.</text>
</comment>
<comment type="caution">
    <text evidence="8">The sequence shown here is derived from an EMBL/GenBank/DDBJ whole genome shotgun (WGS) entry which is preliminary data.</text>
</comment>
<feature type="transmembrane region" description="Helical" evidence="7">
    <location>
        <begin position="410"/>
        <end position="435"/>
    </location>
</feature>
<evidence type="ECO:0000256" key="2">
    <source>
        <dbReference type="ARBA" id="ARBA00008821"/>
    </source>
</evidence>
<evidence type="ECO:0000313" key="9">
    <source>
        <dbReference type="Proteomes" id="UP001519342"/>
    </source>
</evidence>
<evidence type="ECO:0000256" key="1">
    <source>
        <dbReference type="ARBA" id="ARBA00004141"/>
    </source>
</evidence>
<dbReference type="PANTHER" id="PTHR42810">
    <property type="entry name" value="PURINE PERMEASE C1399.01C-RELATED"/>
    <property type="match status" value="1"/>
</dbReference>
<feature type="transmembrane region" description="Helical" evidence="7">
    <location>
        <begin position="346"/>
        <end position="367"/>
    </location>
</feature>
<evidence type="ECO:0000313" key="8">
    <source>
        <dbReference type="EMBL" id="MBP1925774.1"/>
    </source>
</evidence>
<dbReference type="Pfam" id="PF00860">
    <property type="entry name" value="Xan_ur_permease"/>
    <property type="match status" value="1"/>
</dbReference>
<feature type="transmembrane region" description="Helical" evidence="7">
    <location>
        <begin position="32"/>
        <end position="53"/>
    </location>
</feature>
<evidence type="ECO:0000256" key="6">
    <source>
        <dbReference type="ARBA" id="ARBA00023136"/>
    </source>
</evidence>
<dbReference type="InterPro" id="IPR006042">
    <property type="entry name" value="Xan_ur_permease"/>
</dbReference>
<keyword evidence="3" id="KW-0813">Transport</keyword>
<feature type="transmembrane region" description="Helical" evidence="7">
    <location>
        <begin position="321"/>
        <end position="340"/>
    </location>
</feature>
<feature type="transmembrane region" description="Helical" evidence="7">
    <location>
        <begin position="201"/>
        <end position="223"/>
    </location>
</feature>
<evidence type="ECO:0000256" key="7">
    <source>
        <dbReference type="SAM" id="Phobius"/>
    </source>
</evidence>
<dbReference type="InterPro" id="IPR006043">
    <property type="entry name" value="NCS2"/>
</dbReference>
<feature type="transmembrane region" description="Helical" evidence="7">
    <location>
        <begin position="60"/>
        <end position="80"/>
    </location>
</feature>
<dbReference type="RefSeq" id="WP_209511518.1">
    <property type="nucleotide sequence ID" value="NZ_JAGGKS010000004.1"/>
</dbReference>
<feature type="transmembrane region" description="Helical" evidence="7">
    <location>
        <begin position="112"/>
        <end position="130"/>
    </location>
</feature>
<feature type="transmembrane region" description="Helical" evidence="7">
    <location>
        <begin position="379"/>
        <end position="398"/>
    </location>
</feature>
<dbReference type="PANTHER" id="PTHR42810:SF2">
    <property type="entry name" value="PURINE PERMEASE C1399.01C-RELATED"/>
    <property type="match status" value="1"/>
</dbReference>
<feature type="transmembrane region" description="Helical" evidence="7">
    <location>
        <begin position="244"/>
        <end position="265"/>
    </location>
</feature>
<dbReference type="EMBL" id="JAGGKS010000004">
    <property type="protein sequence ID" value="MBP1925774.1"/>
    <property type="molecule type" value="Genomic_DNA"/>
</dbReference>
<dbReference type="NCBIfam" id="NF037981">
    <property type="entry name" value="NCS2_1"/>
    <property type="match status" value="1"/>
</dbReference>
<organism evidence="8 9">
    <name type="scientific">Sedimentibacter acidaminivorans</name>
    <dbReference type="NCBI Taxonomy" id="913099"/>
    <lineage>
        <taxon>Bacteria</taxon>
        <taxon>Bacillati</taxon>
        <taxon>Bacillota</taxon>
        <taxon>Tissierellia</taxon>
        <taxon>Sedimentibacter</taxon>
    </lineage>
</organism>
<keyword evidence="5 7" id="KW-1133">Transmembrane helix</keyword>
<evidence type="ECO:0000256" key="4">
    <source>
        <dbReference type="ARBA" id="ARBA00022692"/>
    </source>
</evidence>
<dbReference type="Proteomes" id="UP001519342">
    <property type="component" value="Unassembled WGS sequence"/>
</dbReference>
<reference evidence="8 9" key="1">
    <citation type="submission" date="2021-03" db="EMBL/GenBank/DDBJ databases">
        <title>Genomic Encyclopedia of Type Strains, Phase IV (KMG-IV): sequencing the most valuable type-strain genomes for metagenomic binning, comparative biology and taxonomic classification.</title>
        <authorList>
            <person name="Goeker M."/>
        </authorList>
    </citation>
    <scope>NUCLEOTIDE SEQUENCE [LARGE SCALE GENOMIC DNA]</scope>
    <source>
        <strain evidence="8 9">DSM 24004</strain>
    </source>
</reference>
<accession>A0ABS4GDM3</accession>
<evidence type="ECO:0000256" key="3">
    <source>
        <dbReference type="ARBA" id="ARBA00022448"/>
    </source>
</evidence>
<keyword evidence="4 7" id="KW-0812">Transmembrane</keyword>